<dbReference type="EMBL" id="JACSQO010000004">
    <property type="protein sequence ID" value="MBD7944416.1"/>
    <property type="molecule type" value="Genomic_DNA"/>
</dbReference>
<dbReference type="InterPro" id="IPR029068">
    <property type="entry name" value="Glyas_Bleomycin-R_OHBP_Dase"/>
</dbReference>
<dbReference type="Proteomes" id="UP000640786">
    <property type="component" value="Unassembled WGS sequence"/>
</dbReference>
<dbReference type="RefSeq" id="WP_151109905.1">
    <property type="nucleotide sequence ID" value="NZ_JACSQO010000004.1"/>
</dbReference>
<gene>
    <name evidence="1" type="ORF">H9650_09845</name>
</gene>
<comment type="caution">
    <text evidence="1">The sequence shown here is derived from an EMBL/GenBank/DDBJ whole genome shotgun (WGS) entry which is preliminary data.</text>
</comment>
<accession>A0ABR8R9D0</accession>
<keyword evidence="2" id="KW-1185">Reference proteome</keyword>
<dbReference type="CDD" id="cd06587">
    <property type="entry name" value="VOC"/>
    <property type="match status" value="1"/>
</dbReference>
<proteinExistence type="predicted"/>
<evidence type="ECO:0000313" key="2">
    <source>
        <dbReference type="Proteomes" id="UP000640786"/>
    </source>
</evidence>
<name>A0ABR8R9D0_9BACI</name>
<reference evidence="1 2" key="1">
    <citation type="submission" date="2020-08" db="EMBL/GenBank/DDBJ databases">
        <title>A Genomic Blueprint of the Chicken Gut Microbiome.</title>
        <authorList>
            <person name="Gilroy R."/>
            <person name="Ravi A."/>
            <person name="Getino M."/>
            <person name="Pursley I."/>
            <person name="Horton D.L."/>
            <person name="Alikhan N.-F."/>
            <person name="Baker D."/>
            <person name="Gharbi K."/>
            <person name="Hall N."/>
            <person name="Watson M."/>
            <person name="Adriaenssens E.M."/>
            <person name="Foster-Nyarko E."/>
            <person name="Jarju S."/>
            <person name="Secka A."/>
            <person name="Antonio M."/>
            <person name="Oren A."/>
            <person name="Chaudhuri R."/>
            <person name="La Ragione R.M."/>
            <person name="Hildebrand F."/>
            <person name="Pallen M.J."/>
        </authorList>
    </citation>
    <scope>NUCLEOTIDE SEQUENCE [LARGE SCALE GENOMIC DNA]</scope>
    <source>
        <strain evidence="1 2">Sa2BUA9</strain>
    </source>
</reference>
<dbReference type="Gene3D" id="3.10.180.10">
    <property type="entry name" value="2,3-Dihydroxybiphenyl 1,2-Dioxygenase, domain 1"/>
    <property type="match status" value="1"/>
</dbReference>
<sequence length="130" mass="15203">MFFEMTVQIRVSDFQEGHKWYKTLLKKEADLIPHGGFVEWEVIPGCWLQVSEGVPAQGSGPLRLGVKDLTVERERIMKELRVDYFDIHSRQEVGAKWATFSDPWGNQIGFFEYINKLEEKERIQTVTNLK</sequence>
<dbReference type="SUPFAM" id="SSF54593">
    <property type="entry name" value="Glyoxalase/Bleomycin resistance protein/Dihydroxybiphenyl dioxygenase"/>
    <property type="match status" value="1"/>
</dbReference>
<evidence type="ECO:0000313" key="1">
    <source>
        <dbReference type="EMBL" id="MBD7944416.1"/>
    </source>
</evidence>
<protein>
    <submittedName>
        <fullName evidence="1">VOC family protein</fullName>
    </submittedName>
</protein>
<organism evidence="1 2">
    <name type="scientific">Psychrobacillus faecigallinarum</name>
    <dbReference type="NCBI Taxonomy" id="2762235"/>
    <lineage>
        <taxon>Bacteria</taxon>
        <taxon>Bacillati</taxon>
        <taxon>Bacillota</taxon>
        <taxon>Bacilli</taxon>
        <taxon>Bacillales</taxon>
        <taxon>Bacillaceae</taxon>
        <taxon>Psychrobacillus</taxon>
    </lineage>
</organism>